<reference evidence="1 2" key="1">
    <citation type="submission" date="2019-11" db="EMBL/GenBank/DDBJ databases">
        <title>Genome sequence of Moorella glycerini DSM11254.</title>
        <authorList>
            <person name="Poehlein A."/>
            <person name="Boeer T."/>
            <person name="Daniel R."/>
        </authorList>
    </citation>
    <scope>NUCLEOTIDE SEQUENCE [LARGE SCALE GENOMIC DNA]</scope>
    <source>
        <strain evidence="1 2">DSM 11254</strain>
    </source>
</reference>
<protein>
    <submittedName>
        <fullName evidence="1">Ribonuclease toxin, BrnT, of type II toxin-antitoxin system</fullName>
    </submittedName>
</protein>
<keyword evidence="2" id="KW-1185">Reference proteome</keyword>
<organism evidence="1 2">
    <name type="scientific">Neomoorella glycerini</name>
    <dbReference type="NCBI Taxonomy" id="55779"/>
    <lineage>
        <taxon>Bacteria</taxon>
        <taxon>Bacillati</taxon>
        <taxon>Bacillota</taxon>
        <taxon>Clostridia</taxon>
        <taxon>Neomoorellales</taxon>
        <taxon>Neomoorellaceae</taxon>
        <taxon>Neomoorella</taxon>
    </lineage>
</organism>
<dbReference type="InterPro" id="IPR007460">
    <property type="entry name" value="BrnT_toxin"/>
</dbReference>
<dbReference type="AlphaFoldDB" id="A0A6I5ZU26"/>
<sequence length="92" mass="10666">MFNIKGFEWDNNNVWKPLRHGVGLEEVEEVFYNGPLVKKSRSGRYLALGQTDAGRYITVVFEIKAGSIIRPITARNMDYSEKRLYTKRKGLK</sequence>
<proteinExistence type="predicted"/>
<accession>A0A6I5ZU26</accession>
<gene>
    <name evidence="1" type="ORF">MGLY_28320</name>
</gene>
<dbReference type="RefSeq" id="WP_246187343.1">
    <property type="nucleotide sequence ID" value="NZ_CP046244.1"/>
</dbReference>
<dbReference type="Pfam" id="PF04365">
    <property type="entry name" value="BrnT_toxin"/>
    <property type="match status" value="1"/>
</dbReference>
<name>A0A6I5ZU26_9FIRM</name>
<dbReference type="InterPro" id="IPR038573">
    <property type="entry name" value="BrnT_sf"/>
</dbReference>
<dbReference type="Gene3D" id="3.10.450.530">
    <property type="entry name" value="Ribonuclease toxin, BrnT, of type II toxin-antitoxin system"/>
    <property type="match status" value="1"/>
</dbReference>
<dbReference type="Proteomes" id="UP000425916">
    <property type="component" value="Chromosome"/>
</dbReference>
<evidence type="ECO:0000313" key="2">
    <source>
        <dbReference type="Proteomes" id="UP000425916"/>
    </source>
</evidence>
<dbReference type="EMBL" id="CP046244">
    <property type="protein sequence ID" value="QGP93424.1"/>
    <property type="molecule type" value="Genomic_DNA"/>
</dbReference>
<evidence type="ECO:0000313" key="1">
    <source>
        <dbReference type="EMBL" id="QGP93424.1"/>
    </source>
</evidence>